<gene>
    <name evidence="5" type="ORF">M9Y10_001916</name>
</gene>
<feature type="domain" description="RRM" evidence="4">
    <location>
        <begin position="287"/>
        <end position="359"/>
    </location>
</feature>
<feature type="compositionally biased region" description="Basic and acidic residues" evidence="3">
    <location>
        <begin position="264"/>
        <end position="276"/>
    </location>
</feature>
<feature type="compositionally biased region" description="Basic and acidic residues" evidence="3">
    <location>
        <begin position="171"/>
        <end position="191"/>
    </location>
</feature>
<organism evidence="5 6">
    <name type="scientific">Tritrichomonas musculus</name>
    <dbReference type="NCBI Taxonomy" id="1915356"/>
    <lineage>
        <taxon>Eukaryota</taxon>
        <taxon>Metamonada</taxon>
        <taxon>Parabasalia</taxon>
        <taxon>Tritrichomonadida</taxon>
        <taxon>Tritrichomonadidae</taxon>
        <taxon>Tritrichomonas</taxon>
    </lineage>
</organism>
<dbReference type="InterPro" id="IPR045137">
    <property type="entry name" value="RBM26/27"/>
</dbReference>
<protein>
    <submittedName>
        <fullName evidence="5">RNA-binding protein 26</fullName>
    </submittedName>
</protein>
<evidence type="ECO:0000313" key="6">
    <source>
        <dbReference type="Proteomes" id="UP001470230"/>
    </source>
</evidence>
<feature type="region of interest" description="Disordered" evidence="3">
    <location>
        <begin position="391"/>
        <end position="413"/>
    </location>
</feature>
<dbReference type="InterPro" id="IPR000504">
    <property type="entry name" value="RRM_dom"/>
</dbReference>
<evidence type="ECO:0000256" key="3">
    <source>
        <dbReference type="SAM" id="MobiDB-lite"/>
    </source>
</evidence>
<feature type="compositionally biased region" description="Basic residues" evidence="3">
    <location>
        <begin position="90"/>
        <end position="102"/>
    </location>
</feature>
<keyword evidence="1 2" id="KW-0694">RNA-binding</keyword>
<proteinExistence type="predicted"/>
<feature type="compositionally biased region" description="Acidic residues" evidence="3">
    <location>
        <begin position="402"/>
        <end position="413"/>
    </location>
</feature>
<dbReference type="Gene3D" id="3.30.70.330">
    <property type="match status" value="1"/>
</dbReference>
<feature type="compositionally biased region" description="Basic and acidic residues" evidence="3">
    <location>
        <begin position="222"/>
        <end position="254"/>
    </location>
</feature>
<dbReference type="Proteomes" id="UP001470230">
    <property type="component" value="Unassembled WGS sequence"/>
</dbReference>
<dbReference type="EMBL" id="JAPFFF010000001">
    <property type="protein sequence ID" value="KAK8899600.1"/>
    <property type="molecule type" value="Genomic_DNA"/>
</dbReference>
<feature type="compositionally biased region" description="Basic and acidic residues" evidence="3">
    <location>
        <begin position="78"/>
        <end position="89"/>
    </location>
</feature>
<reference evidence="5 6" key="1">
    <citation type="submission" date="2024-04" db="EMBL/GenBank/DDBJ databases">
        <title>Tritrichomonas musculus Genome.</title>
        <authorList>
            <person name="Alves-Ferreira E."/>
            <person name="Grigg M."/>
            <person name="Lorenzi H."/>
            <person name="Galac M."/>
        </authorList>
    </citation>
    <scope>NUCLEOTIDE SEQUENCE [LARGE SCALE GENOMIC DNA]</scope>
    <source>
        <strain evidence="5 6">EAF2021</strain>
    </source>
</reference>
<evidence type="ECO:0000256" key="2">
    <source>
        <dbReference type="PROSITE-ProRule" id="PRU00176"/>
    </source>
</evidence>
<sequence length="413" mass="48566">MSFTKFCQKFAKKNELSSNDARKLSESVQKLLNKNDLPSKSEIKSEVSFILTSKIAKKFSKKLFAKLESRKNQSNNDNDYRKGNTNKKDKNSKKKKDKSKSRKKDDNDDYEREYDYYDNEYDDYNRGYDDYDREYDHYDRNYDDYDIYYYYSESAYASDIDSEKNKKKIKRSSDSNRDHTRDTRYEKDKRGKQTYPAKFRSSTGHVTTSKTMVSPAYTSSEYQRHAKDIEQKRVPLSHRLNERGKAINDNRKNDVSNNASQPDNEAKTAENDEERNSSTTESVRQRFIIYVVGLPVQVNTVSKLYRHFHLYGRILGIQVNRKEAYALIEFIDLKSAYTAVNSKKPVFGNKLIKLGFASNVDSDMLEMFRKKDEEIEKQSKEMKSDLIFIDEDNQSDFSYDQSDGESYDMPDDV</sequence>
<evidence type="ECO:0000313" key="5">
    <source>
        <dbReference type="EMBL" id="KAK8899600.1"/>
    </source>
</evidence>
<comment type="caution">
    <text evidence="5">The sequence shown here is derived from an EMBL/GenBank/DDBJ whole genome shotgun (WGS) entry which is preliminary data.</text>
</comment>
<name>A0ABR2LBC8_9EUKA</name>
<dbReference type="SUPFAM" id="SSF54928">
    <property type="entry name" value="RNA-binding domain, RBD"/>
    <property type="match status" value="1"/>
</dbReference>
<evidence type="ECO:0000259" key="4">
    <source>
        <dbReference type="PROSITE" id="PS50102"/>
    </source>
</evidence>
<dbReference type="InterPro" id="IPR035979">
    <property type="entry name" value="RBD_domain_sf"/>
</dbReference>
<evidence type="ECO:0000256" key="1">
    <source>
        <dbReference type="ARBA" id="ARBA00022884"/>
    </source>
</evidence>
<dbReference type="PROSITE" id="PS50102">
    <property type="entry name" value="RRM"/>
    <property type="match status" value="1"/>
</dbReference>
<accession>A0ABR2LBC8</accession>
<feature type="compositionally biased region" description="Polar residues" evidence="3">
    <location>
        <begin position="200"/>
        <end position="221"/>
    </location>
</feature>
<feature type="region of interest" description="Disordered" evidence="3">
    <location>
        <begin position="69"/>
        <end position="130"/>
    </location>
</feature>
<keyword evidence="6" id="KW-1185">Reference proteome</keyword>
<feature type="compositionally biased region" description="Acidic residues" evidence="3">
    <location>
        <begin position="107"/>
        <end position="122"/>
    </location>
</feature>
<dbReference type="PANTHER" id="PTHR14398:SF0">
    <property type="entry name" value="ZINC FINGER PROTEIN SWM"/>
    <property type="match status" value="1"/>
</dbReference>
<dbReference type="PANTHER" id="PTHR14398">
    <property type="entry name" value="RNA RECOGNITION RRM/RNP DOMAIN"/>
    <property type="match status" value="1"/>
</dbReference>
<feature type="region of interest" description="Disordered" evidence="3">
    <location>
        <begin position="160"/>
        <end position="279"/>
    </location>
</feature>
<dbReference type="InterPro" id="IPR012677">
    <property type="entry name" value="Nucleotide-bd_a/b_plait_sf"/>
</dbReference>